<gene>
    <name evidence="1" type="ORF">HCA46_17545</name>
</gene>
<dbReference type="AlphaFoldDB" id="A0A7X1CK11"/>
<protein>
    <submittedName>
        <fullName evidence="1">DUF3116 family protein</fullName>
    </submittedName>
</protein>
<comment type="caution">
    <text evidence="1">The sequence shown here is derived from an EMBL/GenBank/DDBJ whole genome shotgun (WGS) entry which is preliminary data.</text>
</comment>
<sequence length="83" mass="10095">MVFEDEKLLREVLLFVKNVDTKINDMSLEVIDFGELQNYTKNEVFLKLYWLEENGYLSRNNKLTEKRYILTLKGNFLYERMFS</sequence>
<evidence type="ECO:0000313" key="2">
    <source>
        <dbReference type="Proteomes" id="UP000547643"/>
    </source>
</evidence>
<name>A0A7X1CK11_9LIST</name>
<dbReference type="Pfam" id="PF11313">
    <property type="entry name" value="DUF3116"/>
    <property type="match status" value="1"/>
</dbReference>
<accession>A0A7X1CK11</accession>
<reference evidence="1 2" key="1">
    <citation type="submission" date="2020-03" db="EMBL/GenBank/DDBJ databases">
        <title>Soil Listeria distribution.</title>
        <authorList>
            <person name="Liao J."/>
            <person name="Wiedmann M."/>
        </authorList>
    </citation>
    <scope>NUCLEOTIDE SEQUENCE [LARGE SCALE GENOMIC DNA]</scope>
    <source>
        <strain evidence="1 2">FSL L7-1017</strain>
    </source>
</reference>
<organism evidence="1 2">
    <name type="scientific">Listeria booriae</name>
    <dbReference type="NCBI Taxonomy" id="1552123"/>
    <lineage>
        <taxon>Bacteria</taxon>
        <taxon>Bacillati</taxon>
        <taxon>Bacillota</taxon>
        <taxon>Bacilli</taxon>
        <taxon>Bacillales</taxon>
        <taxon>Listeriaceae</taxon>
        <taxon>Listeria</taxon>
    </lineage>
</organism>
<dbReference type="EMBL" id="JAARUV010000017">
    <property type="protein sequence ID" value="MBC1780627.1"/>
    <property type="molecule type" value="Genomic_DNA"/>
</dbReference>
<dbReference type="Proteomes" id="UP000547643">
    <property type="component" value="Unassembled WGS sequence"/>
</dbReference>
<proteinExistence type="predicted"/>
<dbReference type="InterPro" id="IPR021464">
    <property type="entry name" value="DUF3116"/>
</dbReference>
<evidence type="ECO:0000313" key="1">
    <source>
        <dbReference type="EMBL" id="MBC1780627.1"/>
    </source>
</evidence>
<dbReference type="RefSeq" id="WP_185358465.1">
    <property type="nucleotide sequence ID" value="NZ_JAARUV010000017.1"/>
</dbReference>